<gene>
    <name evidence="2" type="ORF">Mal4_56530</name>
</gene>
<feature type="transmembrane region" description="Helical" evidence="1">
    <location>
        <begin position="59"/>
        <end position="80"/>
    </location>
</feature>
<reference evidence="2 3" key="1">
    <citation type="submission" date="2019-02" db="EMBL/GenBank/DDBJ databases">
        <title>Deep-cultivation of Planctomycetes and their phenomic and genomic characterization uncovers novel biology.</title>
        <authorList>
            <person name="Wiegand S."/>
            <person name="Jogler M."/>
            <person name="Boedeker C."/>
            <person name="Pinto D."/>
            <person name="Vollmers J."/>
            <person name="Rivas-Marin E."/>
            <person name="Kohn T."/>
            <person name="Peeters S.H."/>
            <person name="Heuer A."/>
            <person name="Rast P."/>
            <person name="Oberbeckmann S."/>
            <person name="Bunk B."/>
            <person name="Jeske O."/>
            <person name="Meyerdierks A."/>
            <person name="Storesund J.E."/>
            <person name="Kallscheuer N."/>
            <person name="Luecker S."/>
            <person name="Lage O.M."/>
            <person name="Pohl T."/>
            <person name="Merkel B.J."/>
            <person name="Hornburger P."/>
            <person name="Mueller R.-W."/>
            <person name="Bruemmer F."/>
            <person name="Labrenz M."/>
            <person name="Spormann A.M."/>
            <person name="Op den Camp H."/>
            <person name="Overmann J."/>
            <person name="Amann R."/>
            <person name="Jetten M.S.M."/>
            <person name="Mascher T."/>
            <person name="Medema M.H."/>
            <person name="Devos D.P."/>
            <person name="Kaster A.-K."/>
            <person name="Ovreas L."/>
            <person name="Rohde M."/>
            <person name="Galperin M.Y."/>
            <person name="Jogler C."/>
        </authorList>
    </citation>
    <scope>NUCLEOTIDE SEQUENCE [LARGE SCALE GENOMIC DNA]</scope>
    <source>
        <strain evidence="2 3">Mal4</strain>
    </source>
</reference>
<accession>A0A517ZFM8</accession>
<evidence type="ECO:0000256" key="1">
    <source>
        <dbReference type="SAM" id="Phobius"/>
    </source>
</evidence>
<feature type="transmembrane region" description="Helical" evidence="1">
    <location>
        <begin position="106"/>
        <end position="123"/>
    </location>
</feature>
<keyword evidence="1" id="KW-0812">Transmembrane</keyword>
<dbReference type="Proteomes" id="UP000320496">
    <property type="component" value="Chromosome"/>
</dbReference>
<keyword evidence="1" id="KW-1133">Transmembrane helix</keyword>
<evidence type="ECO:0000313" key="2">
    <source>
        <dbReference type="EMBL" id="QDU41287.1"/>
    </source>
</evidence>
<dbReference type="RefSeq" id="WP_145372537.1">
    <property type="nucleotide sequence ID" value="NZ_CP036275.1"/>
</dbReference>
<dbReference type="OrthoDB" id="4338108at2"/>
<sequence>MSGFCRQCGTPLPQEGRHCVQCGASNQPVAAASTERAAAPGSLNESLHSLGVGWLAGKVGIVIIATLAGLGVAHALPYVYDPIFGRLVSALVGTSATPLRDTVTELIMTGTTFLTGFLVAFFPDRILEHVRRITRTVSGRQRRTT</sequence>
<proteinExistence type="predicted"/>
<keyword evidence="1" id="KW-0472">Membrane</keyword>
<dbReference type="EMBL" id="CP036275">
    <property type="protein sequence ID" value="QDU41287.1"/>
    <property type="molecule type" value="Genomic_DNA"/>
</dbReference>
<evidence type="ECO:0008006" key="4">
    <source>
        <dbReference type="Google" id="ProtNLM"/>
    </source>
</evidence>
<organism evidence="2 3">
    <name type="scientific">Maioricimonas rarisocia</name>
    <dbReference type="NCBI Taxonomy" id="2528026"/>
    <lineage>
        <taxon>Bacteria</taxon>
        <taxon>Pseudomonadati</taxon>
        <taxon>Planctomycetota</taxon>
        <taxon>Planctomycetia</taxon>
        <taxon>Planctomycetales</taxon>
        <taxon>Planctomycetaceae</taxon>
        <taxon>Maioricimonas</taxon>
    </lineage>
</organism>
<dbReference type="KEGG" id="mri:Mal4_56530"/>
<keyword evidence="3" id="KW-1185">Reference proteome</keyword>
<name>A0A517ZFM8_9PLAN</name>
<evidence type="ECO:0000313" key="3">
    <source>
        <dbReference type="Proteomes" id="UP000320496"/>
    </source>
</evidence>
<dbReference type="AlphaFoldDB" id="A0A517ZFM8"/>
<protein>
    <recommendedName>
        <fullName evidence="4">Zinc-ribbon domain-containing protein</fullName>
    </recommendedName>
</protein>